<protein>
    <submittedName>
        <fullName evidence="2">Pr1-like protein</fullName>
    </submittedName>
</protein>
<feature type="compositionally biased region" description="Basic residues" evidence="1">
    <location>
        <begin position="100"/>
        <end position="111"/>
    </location>
</feature>
<dbReference type="AlphaFoldDB" id="C8TES8"/>
<feature type="region of interest" description="Disordered" evidence="1">
    <location>
        <begin position="1"/>
        <end position="308"/>
    </location>
</feature>
<evidence type="ECO:0000313" key="3">
    <source>
        <dbReference type="EMBL" id="BAI39755.1"/>
    </source>
</evidence>
<feature type="compositionally biased region" description="Basic and acidic residues" evidence="1">
    <location>
        <begin position="11"/>
        <end position="25"/>
    </location>
</feature>
<sequence>MWKYGSALQQRPEDRSLNGRAEGEGARTGSTGVGPTRQPLGPRWTGSTRLAAVGAVGPARQPHPRARAADGRAHLAAVRARPKAASPARPTGAARPRPDGHRRRPPARRSGARASGEEREAKRRSSAHPGATTTTETAAEAEEDGGAVRDDDDDGAPAVGGRNGDADGVDGDAATRMEVAPSREEVRSGGGGEPKVDGDGGERGARRGHESDGESERRAAETEERSTGDDFIAPRGREGGRGRRKPAAEISAAIDDAGEDCGRDSNESEREREGKEGETGEGITGSDSPLFNARGDGGMRRNPRRRRR</sequence>
<feature type="compositionally biased region" description="Basic and acidic residues" evidence="1">
    <location>
        <begin position="194"/>
        <end position="228"/>
    </location>
</feature>
<dbReference type="EMBL" id="AP009077">
    <property type="protein sequence ID" value="BAI39650.1"/>
    <property type="molecule type" value="Genomic_DNA"/>
</dbReference>
<feature type="compositionally biased region" description="Low complexity" evidence="1">
    <location>
        <begin position="127"/>
        <end position="138"/>
    </location>
</feature>
<evidence type="ECO:0000313" key="2">
    <source>
        <dbReference type="EMBL" id="BAI39650.1"/>
    </source>
</evidence>
<feature type="compositionally biased region" description="Basic and acidic residues" evidence="1">
    <location>
        <begin position="260"/>
        <end position="278"/>
    </location>
</feature>
<feature type="compositionally biased region" description="Low complexity" evidence="1">
    <location>
        <begin position="74"/>
        <end position="95"/>
    </location>
</feature>
<evidence type="ECO:0000256" key="1">
    <source>
        <dbReference type="SAM" id="MobiDB-lite"/>
    </source>
</evidence>
<gene>
    <name evidence="2" type="primary">K0007B01.18</name>
    <name evidence="3" type="synonym">K0065E03.24</name>
</gene>
<proteinExistence type="predicted"/>
<name>C8TES8_ORYSI</name>
<dbReference type="EMBL" id="AP009083">
    <property type="protein sequence ID" value="BAI39755.1"/>
    <property type="molecule type" value="Genomic_DNA"/>
</dbReference>
<organism evidence="2">
    <name type="scientific">Oryza sativa subsp. indica</name>
    <name type="common">Rice</name>
    <dbReference type="NCBI Taxonomy" id="39946"/>
    <lineage>
        <taxon>Eukaryota</taxon>
        <taxon>Viridiplantae</taxon>
        <taxon>Streptophyta</taxon>
        <taxon>Embryophyta</taxon>
        <taxon>Tracheophyta</taxon>
        <taxon>Spermatophyta</taxon>
        <taxon>Magnoliopsida</taxon>
        <taxon>Liliopsida</taxon>
        <taxon>Poales</taxon>
        <taxon>Poaceae</taxon>
        <taxon>BOP clade</taxon>
        <taxon>Oryzoideae</taxon>
        <taxon>Oryzeae</taxon>
        <taxon>Oryzinae</taxon>
        <taxon>Oryza</taxon>
        <taxon>Oryza sativa</taxon>
    </lineage>
</organism>
<feature type="compositionally biased region" description="Acidic residues" evidence="1">
    <location>
        <begin position="139"/>
        <end position="155"/>
    </location>
</feature>
<accession>C8TES8</accession>
<reference evidence="2" key="1">
    <citation type="journal article" date="2009" name="Plant J.">
        <title>Comparative analysis of complete orthologous centromeres from two subspecies of rice reveals rapid variation of centromere organization and structure.</title>
        <authorList>
            <person name="Wu J."/>
            <person name="Fujisawa M."/>
            <person name="Tian Z."/>
            <person name="Yamagata H."/>
            <person name="Kamiya K."/>
            <person name="Shibata M."/>
            <person name="Hosokawa S."/>
            <person name="Ito Y."/>
            <person name="Hamada M."/>
            <person name="Katagiri S."/>
            <person name="Kurita K."/>
            <person name="Yamamoto M."/>
            <person name="Kikuta A."/>
            <person name="Machita K."/>
            <person name="Karasawa W."/>
            <person name="Kanamori H."/>
            <person name="Namiki N."/>
            <person name="Mizuno H."/>
            <person name="Ma J."/>
            <person name="Sasaki T."/>
            <person name="Matsumoto T."/>
        </authorList>
    </citation>
    <scope>NUCLEOTIDE SEQUENCE</scope>
</reference>